<evidence type="ECO:0000256" key="1">
    <source>
        <dbReference type="ARBA" id="ARBA00022676"/>
    </source>
</evidence>
<keyword evidence="1" id="KW-0328">Glycosyltransferase</keyword>
<dbReference type="EMBL" id="JBHTGP010000004">
    <property type="protein sequence ID" value="MFD0684710.1"/>
    <property type="molecule type" value="Genomic_DNA"/>
</dbReference>
<dbReference type="InterPro" id="IPR001296">
    <property type="entry name" value="Glyco_trans_1"/>
</dbReference>
<accession>A0ABW2XGJ1</accession>
<reference evidence="7" key="1">
    <citation type="journal article" date="2019" name="Int. J. Syst. Evol. Microbiol.">
        <title>The Global Catalogue of Microorganisms (GCM) 10K type strain sequencing project: providing services to taxonomists for standard genome sequencing and annotation.</title>
        <authorList>
            <consortium name="The Broad Institute Genomics Platform"/>
            <consortium name="The Broad Institute Genome Sequencing Center for Infectious Disease"/>
            <person name="Wu L."/>
            <person name="Ma J."/>
        </authorList>
    </citation>
    <scope>NUCLEOTIDE SEQUENCE [LARGE SCALE GENOMIC DNA]</scope>
    <source>
        <strain evidence="7">JCM 9371</strain>
    </source>
</reference>
<keyword evidence="7" id="KW-1185">Reference proteome</keyword>
<proteinExistence type="predicted"/>
<organism evidence="6 7">
    <name type="scientific">Actinomadura fibrosa</name>
    <dbReference type="NCBI Taxonomy" id="111802"/>
    <lineage>
        <taxon>Bacteria</taxon>
        <taxon>Bacillati</taxon>
        <taxon>Actinomycetota</taxon>
        <taxon>Actinomycetes</taxon>
        <taxon>Streptosporangiales</taxon>
        <taxon>Thermomonosporaceae</taxon>
        <taxon>Actinomadura</taxon>
    </lineage>
</organism>
<dbReference type="Pfam" id="PF00534">
    <property type="entry name" value="Glycos_transf_1"/>
    <property type="match status" value="1"/>
</dbReference>
<dbReference type="InterPro" id="IPR050194">
    <property type="entry name" value="Glycosyltransferase_grp1"/>
</dbReference>
<sequence length="411" mass="44012">MSASDLDGEHAHSIHVRDLARSLAKPASGDGDGHQVTVYARRQDPAARGRVRLGPGAALVHLDAGPARPLTDDEQLEHVRDLADALRRRWSGAGRPDVVHAHGWVGGLAACAVARELDIPFVQSFHGVAAAERRAGRQVHPHRDRLEKAIGRGADLVLAGHTEEADTVVRTGVPRPSITVVPYAVDGELFSQVGPAMPRGDRDRLVMVCRDLAAGDVETALRALVHVPGAELAVAGGPVREELENDPVVHRLMLLAKELHVADRVIFLGRLPRKSLPKLLRTARLVLSIAPVQPSPAVPLEAMACGVPVVATPVGGNADEVLDQITGLHVPAGRPVVIGRAIRRLLSEETTLHGYSIAAADRARSRYSWDRIAAETLRAYGKVLPAPEPEPELEDEDEAAFEDDRSPALVA</sequence>
<dbReference type="PANTHER" id="PTHR45947:SF3">
    <property type="entry name" value="SULFOQUINOVOSYL TRANSFERASE SQD2"/>
    <property type="match status" value="1"/>
</dbReference>
<dbReference type="RefSeq" id="WP_378322307.1">
    <property type="nucleotide sequence ID" value="NZ_JBHTGP010000004.1"/>
</dbReference>
<evidence type="ECO:0000256" key="2">
    <source>
        <dbReference type="ARBA" id="ARBA00022679"/>
    </source>
</evidence>
<comment type="caution">
    <text evidence="6">The sequence shown here is derived from an EMBL/GenBank/DDBJ whole genome shotgun (WGS) entry which is preliminary data.</text>
</comment>
<dbReference type="InterPro" id="IPR028098">
    <property type="entry name" value="Glyco_trans_4-like_N"/>
</dbReference>
<evidence type="ECO:0000313" key="6">
    <source>
        <dbReference type="EMBL" id="MFD0684710.1"/>
    </source>
</evidence>
<keyword evidence="2" id="KW-0808">Transferase</keyword>
<feature type="domain" description="Glycosyl transferase family 1" evidence="4">
    <location>
        <begin position="205"/>
        <end position="356"/>
    </location>
</feature>
<protein>
    <submittedName>
        <fullName evidence="6">Glycosyltransferase</fullName>
    </submittedName>
</protein>
<dbReference type="PANTHER" id="PTHR45947">
    <property type="entry name" value="SULFOQUINOVOSYL TRANSFERASE SQD2"/>
    <property type="match status" value="1"/>
</dbReference>
<dbReference type="Pfam" id="PF13579">
    <property type="entry name" value="Glyco_trans_4_4"/>
    <property type="match status" value="1"/>
</dbReference>
<dbReference type="Proteomes" id="UP001597063">
    <property type="component" value="Unassembled WGS sequence"/>
</dbReference>
<evidence type="ECO:0000259" key="5">
    <source>
        <dbReference type="Pfam" id="PF13579"/>
    </source>
</evidence>
<feature type="domain" description="Glycosyltransferase subfamily 4-like N-terminal" evidence="5">
    <location>
        <begin position="15"/>
        <end position="183"/>
    </location>
</feature>
<dbReference type="Gene3D" id="3.40.50.2000">
    <property type="entry name" value="Glycogen Phosphorylase B"/>
    <property type="match status" value="2"/>
</dbReference>
<evidence type="ECO:0000259" key="4">
    <source>
        <dbReference type="Pfam" id="PF00534"/>
    </source>
</evidence>
<name>A0ABW2XGJ1_9ACTN</name>
<feature type="region of interest" description="Disordered" evidence="3">
    <location>
        <begin position="383"/>
        <end position="411"/>
    </location>
</feature>
<evidence type="ECO:0000313" key="7">
    <source>
        <dbReference type="Proteomes" id="UP001597063"/>
    </source>
</evidence>
<gene>
    <name evidence="6" type="ORF">ACFQZM_09400</name>
</gene>
<feature type="compositionally biased region" description="Basic and acidic residues" evidence="3">
    <location>
        <begin position="402"/>
        <end position="411"/>
    </location>
</feature>
<feature type="compositionally biased region" description="Acidic residues" evidence="3">
    <location>
        <begin position="389"/>
        <end position="401"/>
    </location>
</feature>
<evidence type="ECO:0000256" key="3">
    <source>
        <dbReference type="SAM" id="MobiDB-lite"/>
    </source>
</evidence>
<dbReference type="SUPFAM" id="SSF53756">
    <property type="entry name" value="UDP-Glycosyltransferase/glycogen phosphorylase"/>
    <property type="match status" value="1"/>
</dbReference>